<dbReference type="Gene3D" id="1.10.10.10">
    <property type="entry name" value="Winged helix-like DNA-binding domain superfamily/Winged helix DNA-binding domain"/>
    <property type="match status" value="1"/>
</dbReference>
<dbReference type="Gene3D" id="3.30.450.20">
    <property type="entry name" value="PAS domain"/>
    <property type="match status" value="1"/>
</dbReference>
<evidence type="ECO:0000256" key="1">
    <source>
        <dbReference type="ARBA" id="ARBA00023125"/>
    </source>
</evidence>
<evidence type="ECO:0000313" key="2">
    <source>
        <dbReference type="EMBL" id="ASX25627.1"/>
    </source>
</evidence>
<dbReference type="EMBL" id="CP016303">
    <property type="protein sequence ID" value="ASX25627.1"/>
    <property type="molecule type" value="Genomic_DNA"/>
</dbReference>
<dbReference type="InterPro" id="IPR013656">
    <property type="entry name" value="PAS_4"/>
</dbReference>
<dbReference type="GO" id="GO:0003677">
    <property type="term" value="F:DNA binding"/>
    <property type="evidence" value="ECO:0007669"/>
    <property type="project" value="UniProtKB-KW"/>
</dbReference>
<reference evidence="3" key="1">
    <citation type="submission" date="2016-06" db="EMBL/GenBank/DDBJ databases">
        <authorList>
            <person name="Chen W."/>
            <person name="Hasegawa D.K."/>
        </authorList>
    </citation>
    <scope>NUCLEOTIDE SEQUENCE [LARGE SCALE GENOMIC DNA]</scope>
    <source>
        <strain evidence="3">MEAM1</strain>
    </source>
</reference>
<evidence type="ECO:0000313" key="3">
    <source>
        <dbReference type="Proteomes" id="UP000216438"/>
    </source>
</evidence>
<dbReference type="Pfam" id="PF00196">
    <property type="entry name" value="GerE"/>
    <property type="match status" value="1"/>
</dbReference>
<dbReference type="RefSeq" id="WP_016858080.1">
    <property type="nucleotide sequence ID" value="NZ_CP016303.1"/>
</dbReference>
<dbReference type="CDD" id="cd06170">
    <property type="entry name" value="LuxR_C_like"/>
    <property type="match status" value="1"/>
</dbReference>
<reference evidence="2 3" key="2">
    <citation type="submission" date="2017-09" db="EMBL/GenBank/DDBJ databases">
        <title>The genome of whitefly Bemisia tabaci, a global crop pest, provides novel insights into virus transmission, host adaptation and insecticide resistance.</title>
        <authorList>
            <person name="Kaur N."/>
            <person name="Kliot A."/>
            <person name="Pinheiro P.V."/>
            <person name="Luan J."/>
            <person name="Zheng Y."/>
            <person name="Liu W."/>
            <person name="Sun H."/>
            <person name="Yang X."/>
            <person name="Xu Y."/>
            <person name="Luo Y."/>
            <person name="Kruse A."/>
            <person name="Fisher T.W."/>
            <person name="Nelson D.R."/>
            <person name="Elimelech M."/>
            <person name="MacCoss M."/>
            <person name="Johnson R."/>
            <person name="Cohen E."/>
            <person name="Hunter W.B."/>
            <person name="Brown J.K."/>
            <person name="Jander G."/>
            <person name="Cilia M."/>
            <person name="Douglas A.E."/>
            <person name="Ghanim M."/>
            <person name="Simmons A.M."/>
            <person name="Wintermantel W.M."/>
            <person name="Ling K.-S."/>
            <person name="Fei Z."/>
        </authorList>
    </citation>
    <scope>NUCLEOTIDE SEQUENCE [LARGE SCALE GENOMIC DNA]</scope>
    <source>
        <strain evidence="2 3">MEAM1</strain>
    </source>
</reference>
<sequence>MNDIKSKNISSVNKIPLISLMERASIPWGIKDKESRFVYLNQAAVDFCNIPKGFDFEGRLDSELPVPWYELAPELQAHDRKAEQSKEGAEVIETSYFGRNAVLEPWLCSKFPFYNDEGEVSGTIFYAKKFSFISISDFFNNLKPSVVTLTPPVDTFTEKELDIIFYAFQRLSSKEIAIKLSLSHRTVENRLQKIYEKIGVTSLTGLLEYCHTTGLNNYIPKKRLREGVEFFW</sequence>
<dbReference type="PROSITE" id="PS50043">
    <property type="entry name" value="HTH_LUXR_2"/>
    <property type="match status" value="1"/>
</dbReference>
<dbReference type="SUPFAM" id="SSF55785">
    <property type="entry name" value="PYP-like sensor domain (PAS domain)"/>
    <property type="match status" value="1"/>
</dbReference>
<dbReference type="InterPro" id="IPR016032">
    <property type="entry name" value="Sig_transdc_resp-reg_C-effctor"/>
</dbReference>
<dbReference type="InterPro" id="IPR035965">
    <property type="entry name" value="PAS-like_dom_sf"/>
</dbReference>
<gene>
    <name evidence="2" type="ORF">BA171_00065</name>
</gene>
<accession>A0A249DXJ9</accession>
<dbReference type="SMART" id="SM00421">
    <property type="entry name" value="HTH_LUXR"/>
    <property type="match status" value="1"/>
</dbReference>
<dbReference type="Pfam" id="PF08448">
    <property type="entry name" value="PAS_4"/>
    <property type="match status" value="1"/>
</dbReference>
<dbReference type="GO" id="GO:0006355">
    <property type="term" value="P:regulation of DNA-templated transcription"/>
    <property type="evidence" value="ECO:0007669"/>
    <property type="project" value="InterPro"/>
</dbReference>
<dbReference type="SUPFAM" id="SSF46894">
    <property type="entry name" value="C-terminal effector domain of the bipartite response regulators"/>
    <property type="match status" value="1"/>
</dbReference>
<organism evidence="2 3">
    <name type="scientific">Candidatus Hamiltonella defensa</name>
    <name type="common">Bemisia tabaci</name>
    <dbReference type="NCBI Taxonomy" id="672795"/>
    <lineage>
        <taxon>Bacteria</taxon>
        <taxon>Pseudomonadati</taxon>
        <taxon>Pseudomonadota</taxon>
        <taxon>Gammaproteobacteria</taxon>
        <taxon>Enterobacterales</taxon>
        <taxon>Enterobacteriaceae</taxon>
        <taxon>aphid secondary symbionts</taxon>
        <taxon>Candidatus Williamhamiltonella</taxon>
    </lineage>
</organism>
<protein>
    <submittedName>
        <fullName evidence="2">Helix-turn-helix transcriptional regulator</fullName>
    </submittedName>
</protein>
<dbReference type="AlphaFoldDB" id="A0A249DXJ9"/>
<keyword evidence="1" id="KW-0238">DNA-binding</keyword>
<proteinExistence type="predicted"/>
<dbReference type="OrthoDB" id="6191871at2"/>
<dbReference type="Proteomes" id="UP000216438">
    <property type="component" value="Chromosome"/>
</dbReference>
<dbReference type="InterPro" id="IPR036388">
    <property type="entry name" value="WH-like_DNA-bd_sf"/>
</dbReference>
<name>A0A249DXJ9_9ENTR</name>
<dbReference type="InterPro" id="IPR000792">
    <property type="entry name" value="Tscrpt_reg_LuxR_C"/>
</dbReference>